<accession>A0A089MDD3</accession>
<reference evidence="3 4" key="1">
    <citation type="submission" date="2014-08" db="EMBL/GenBank/DDBJ databases">
        <title>Comparative genomics of the Paenibacillus odorifer group.</title>
        <authorList>
            <person name="den Bakker H.C."/>
            <person name="Tsai Y.-C."/>
            <person name="Martin N."/>
            <person name="Korlach J."/>
            <person name="Wiedmann M."/>
        </authorList>
    </citation>
    <scope>NUCLEOTIDE SEQUENCE [LARGE SCALE GENOMIC DNA]</scope>
    <source>
        <strain evidence="3 4">DSM 15220</strain>
    </source>
</reference>
<feature type="compositionally biased region" description="Basic and acidic residues" evidence="1">
    <location>
        <begin position="45"/>
        <end position="56"/>
    </location>
</feature>
<feature type="compositionally biased region" description="Basic and acidic residues" evidence="1">
    <location>
        <begin position="233"/>
        <end position="246"/>
    </location>
</feature>
<dbReference type="AlphaFoldDB" id="A0A089MDD3"/>
<dbReference type="STRING" id="189425.PGRAT_24110"/>
<feature type="region of interest" description="Disordered" evidence="1">
    <location>
        <begin position="233"/>
        <end position="255"/>
    </location>
</feature>
<dbReference type="KEGG" id="pgm:PGRAT_24110"/>
<dbReference type="RefSeq" id="WP_025706341.1">
    <property type="nucleotide sequence ID" value="NZ_CP009287.1"/>
</dbReference>
<evidence type="ECO:0000256" key="1">
    <source>
        <dbReference type="SAM" id="MobiDB-lite"/>
    </source>
</evidence>
<dbReference type="eggNOG" id="COG5484">
    <property type="taxonomic scope" value="Bacteria"/>
</dbReference>
<protein>
    <recommendedName>
        <fullName evidence="2">PBSX phage terminase small subunit-like N-terminal domain-containing protein</fullName>
    </recommendedName>
</protein>
<keyword evidence="4" id="KW-1185">Reference proteome</keyword>
<dbReference type="Proteomes" id="UP000029500">
    <property type="component" value="Chromosome"/>
</dbReference>
<dbReference type="Pfam" id="PF10668">
    <property type="entry name" value="Phage_terminase"/>
    <property type="match status" value="1"/>
</dbReference>
<evidence type="ECO:0000313" key="4">
    <source>
        <dbReference type="Proteomes" id="UP000029500"/>
    </source>
</evidence>
<sequence>MTREKSPDREKALKIWLKSGRQKKLSEIAAELGLNPSMVRKWKSVDKWDEIPETGRQRGAPKGNRNAKGNKGGPGGPKGNSKAVTHGFFRKFMPQNSEYLEIMDAVENMDPVDMIWYNITTQFRAIVWAQRIMFVNDQGEMIKELKKQKFEIHNNGTKKEPDLVQMVAEEEHEFQFAWDRYATYLKAQSAAMSELRSAIKQFKAIAPEEDERRIKLEGMQAQIEKTRLQIEELKNGDNDKPTEINVKRWSNVTRP</sequence>
<organism evidence="3 4">
    <name type="scientific">Paenibacillus graminis</name>
    <dbReference type="NCBI Taxonomy" id="189425"/>
    <lineage>
        <taxon>Bacteria</taxon>
        <taxon>Bacillati</taxon>
        <taxon>Bacillota</taxon>
        <taxon>Bacilli</taxon>
        <taxon>Bacillales</taxon>
        <taxon>Paenibacillaceae</taxon>
        <taxon>Paenibacillus</taxon>
    </lineage>
</organism>
<evidence type="ECO:0000313" key="3">
    <source>
        <dbReference type="EMBL" id="AIQ70370.1"/>
    </source>
</evidence>
<dbReference type="InterPro" id="IPR018925">
    <property type="entry name" value="XtmA-like_N"/>
</dbReference>
<dbReference type="HOGENOM" id="CLU_084751_1_1_9"/>
<name>A0A089MDD3_9BACL</name>
<dbReference type="NCBIfam" id="NF040601">
    <property type="entry name" value="TerS_not_xtmA"/>
    <property type="match status" value="1"/>
</dbReference>
<proteinExistence type="predicted"/>
<gene>
    <name evidence="3" type="ORF">PGRAT_24110</name>
</gene>
<feature type="compositionally biased region" description="Low complexity" evidence="1">
    <location>
        <begin position="60"/>
        <end position="69"/>
    </location>
</feature>
<feature type="region of interest" description="Disordered" evidence="1">
    <location>
        <begin position="45"/>
        <end position="84"/>
    </location>
</feature>
<feature type="domain" description="PBSX phage terminase small subunit-like N-terminal" evidence="2">
    <location>
        <begin position="1"/>
        <end position="53"/>
    </location>
</feature>
<evidence type="ECO:0000259" key="2">
    <source>
        <dbReference type="Pfam" id="PF10668"/>
    </source>
</evidence>
<dbReference type="OrthoDB" id="7358785at2"/>
<dbReference type="EMBL" id="CP009287">
    <property type="protein sequence ID" value="AIQ70370.1"/>
    <property type="molecule type" value="Genomic_DNA"/>
</dbReference>